<dbReference type="GO" id="GO:0004519">
    <property type="term" value="F:endonuclease activity"/>
    <property type="evidence" value="ECO:0007669"/>
    <property type="project" value="UniProtKB-KW"/>
</dbReference>
<organism evidence="2 3">
    <name type="scientific">Pseudonocardia adelaidensis</name>
    <dbReference type="NCBI Taxonomy" id="648754"/>
    <lineage>
        <taxon>Bacteria</taxon>
        <taxon>Bacillati</taxon>
        <taxon>Actinomycetota</taxon>
        <taxon>Actinomycetes</taxon>
        <taxon>Pseudonocardiales</taxon>
        <taxon>Pseudonocardiaceae</taxon>
        <taxon>Pseudonocardia</taxon>
    </lineage>
</organism>
<sequence>MVRSDLDQRRDQEADKLTPEQEADVAAALLAFWTSQDEAARAQQARGVNDVGGRAGVTSGGHLDRVAQLLGRICIGAGAPKEEVFYKYPVDDPNKRAGASIGYTLPGYYRPTKQWDLVVYRDNVPIVAIELKSQKGPSYSNNANNRAEEALGNALDFRRAQQAGLIPGDPWIGYVFVIQDDEKSRRGRGNQDRGRFPKDRMFEGWSYVERVRRLCQRLVEDEHYDRTWAVATSAPPNFSWDEPDAELSGYVQFLTGLTAAIGRHYDGVPRTGQAKLSLF</sequence>
<protein>
    <submittedName>
        <fullName evidence="2">PaeR7I family type II restriction endonuclease</fullName>
    </submittedName>
</protein>
<gene>
    <name evidence="2" type="ORF">GCM10023320_74730</name>
</gene>
<keyword evidence="3" id="KW-1185">Reference proteome</keyword>
<dbReference type="RefSeq" id="WP_345611952.1">
    <property type="nucleotide sequence ID" value="NZ_BAABJO010000043.1"/>
</dbReference>
<dbReference type="InterPro" id="IPR007636">
    <property type="entry name" value="Restrct_endonuc_II_XhoI"/>
</dbReference>
<keyword evidence="2" id="KW-0255">Endonuclease</keyword>
<evidence type="ECO:0000256" key="1">
    <source>
        <dbReference type="SAM" id="MobiDB-lite"/>
    </source>
</evidence>
<evidence type="ECO:0000313" key="2">
    <source>
        <dbReference type="EMBL" id="GAA5139134.1"/>
    </source>
</evidence>
<proteinExistence type="predicted"/>
<feature type="region of interest" description="Disordered" evidence="1">
    <location>
        <begin position="1"/>
        <end position="20"/>
    </location>
</feature>
<accession>A0ABP9P4P1</accession>
<dbReference type="EMBL" id="BAABJO010000043">
    <property type="protein sequence ID" value="GAA5139134.1"/>
    <property type="molecule type" value="Genomic_DNA"/>
</dbReference>
<name>A0ABP9P4P1_9PSEU</name>
<dbReference type="Proteomes" id="UP001500804">
    <property type="component" value="Unassembled WGS sequence"/>
</dbReference>
<reference evidence="3" key="1">
    <citation type="journal article" date="2019" name="Int. J. Syst. Evol. Microbiol.">
        <title>The Global Catalogue of Microorganisms (GCM) 10K type strain sequencing project: providing services to taxonomists for standard genome sequencing and annotation.</title>
        <authorList>
            <consortium name="The Broad Institute Genomics Platform"/>
            <consortium name="The Broad Institute Genome Sequencing Center for Infectious Disease"/>
            <person name="Wu L."/>
            <person name="Ma J."/>
        </authorList>
    </citation>
    <scope>NUCLEOTIDE SEQUENCE [LARGE SCALE GENOMIC DNA]</scope>
    <source>
        <strain evidence="3">JCM 18302</strain>
    </source>
</reference>
<comment type="caution">
    <text evidence="2">The sequence shown here is derived from an EMBL/GenBank/DDBJ whole genome shotgun (WGS) entry which is preliminary data.</text>
</comment>
<dbReference type="Pfam" id="PF04555">
    <property type="entry name" value="XhoI"/>
    <property type="match status" value="1"/>
</dbReference>
<evidence type="ECO:0000313" key="3">
    <source>
        <dbReference type="Proteomes" id="UP001500804"/>
    </source>
</evidence>
<keyword evidence="2" id="KW-0540">Nuclease</keyword>
<keyword evidence="2" id="KW-0378">Hydrolase</keyword>
<feature type="compositionally biased region" description="Basic and acidic residues" evidence="1">
    <location>
        <begin position="1"/>
        <end position="19"/>
    </location>
</feature>